<evidence type="ECO:0000313" key="1">
    <source>
        <dbReference type="EMBL" id="EMJ34491.1"/>
    </source>
</evidence>
<dbReference type="EMBL" id="AKWR02000232">
    <property type="protein sequence ID" value="EMJ34491.1"/>
    <property type="molecule type" value="Genomic_DNA"/>
</dbReference>
<accession>A0A0F6I8W6</accession>
<comment type="caution">
    <text evidence="1">The sequence shown here is derived from an EMBL/GenBank/DDBJ whole genome shotgun (WGS) entry which is preliminary data.</text>
</comment>
<reference evidence="1 2" key="1">
    <citation type="submission" date="2013-01" db="EMBL/GenBank/DDBJ databases">
        <authorList>
            <person name="Harkins D.M."/>
            <person name="Durkin A.S."/>
            <person name="Brinkac L.M."/>
            <person name="Haft D.H."/>
            <person name="Selengut J.D."/>
            <person name="Sanka R."/>
            <person name="DePew J."/>
            <person name="Purushe J."/>
            <person name="Peacock S.J."/>
            <person name="Thaipadungpanit J."/>
            <person name="Wuthiekanun V.W."/>
            <person name="Day N.P."/>
            <person name="Vinetz J.M."/>
            <person name="Sutton G.G."/>
            <person name="Nierman W.C."/>
            <person name="Fouts D.E."/>
        </authorList>
    </citation>
    <scope>NUCLEOTIDE SEQUENCE [LARGE SCALE GENOMIC DNA]</scope>
    <source>
        <strain evidence="1 2">FPW1039</strain>
    </source>
</reference>
<dbReference type="AlphaFoldDB" id="A0A0F6I8W6"/>
<organism evidence="1 2">
    <name type="scientific">Leptospira interrogans str. FPW1039</name>
    <dbReference type="NCBI Taxonomy" id="1193040"/>
    <lineage>
        <taxon>Bacteria</taxon>
        <taxon>Pseudomonadati</taxon>
        <taxon>Spirochaetota</taxon>
        <taxon>Spirochaetia</taxon>
        <taxon>Leptospirales</taxon>
        <taxon>Leptospiraceae</taxon>
        <taxon>Leptospira</taxon>
    </lineage>
</organism>
<gene>
    <name evidence="1" type="ORF">LEP1GSC079_5020</name>
</gene>
<name>A0A0F6I8W6_LEPIR</name>
<evidence type="ECO:0000313" key="2">
    <source>
        <dbReference type="Proteomes" id="UP000012164"/>
    </source>
</evidence>
<proteinExistence type="predicted"/>
<protein>
    <submittedName>
        <fullName evidence="1">Uncharacterized protein</fullName>
    </submittedName>
</protein>
<dbReference type="Proteomes" id="UP000012164">
    <property type="component" value="Unassembled WGS sequence"/>
</dbReference>
<sequence>MTTTQKITKNKKKLGRMLPKLKFRPRWVNAVNLRDSAVIDFKLTFSNLVFSFEGSIWNNR</sequence>